<evidence type="ECO:0000256" key="1">
    <source>
        <dbReference type="ARBA" id="ARBA00004167"/>
    </source>
</evidence>
<evidence type="ECO:0000313" key="10">
    <source>
        <dbReference type="Proteomes" id="UP000694680"/>
    </source>
</evidence>
<reference evidence="9" key="1">
    <citation type="submission" date="2020-06" db="EMBL/GenBank/DDBJ databases">
        <authorList>
            <consortium name="Wellcome Sanger Institute Data Sharing"/>
        </authorList>
    </citation>
    <scope>NUCLEOTIDE SEQUENCE [LARGE SCALE GENOMIC DNA]</scope>
</reference>
<keyword evidence="3 8" id="KW-0328">Glycosyltransferase</keyword>
<protein>
    <recommendedName>
        <fullName evidence="8">Glycosyltransferase family 92 protein</fullName>
        <ecNumber evidence="8">2.4.1.-</ecNumber>
    </recommendedName>
</protein>
<dbReference type="InterPro" id="IPR008166">
    <property type="entry name" value="Glyco_transf_92"/>
</dbReference>
<keyword evidence="6 8" id="KW-1133">Transmembrane helix</keyword>
<keyword evidence="10" id="KW-1185">Reference proteome</keyword>
<reference evidence="9" key="3">
    <citation type="submission" date="2025-09" db="UniProtKB">
        <authorList>
            <consortium name="Ensembl"/>
        </authorList>
    </citation>
    <scope>IDENTIFICATION</scope>
</reference>
<feature type="transmembrane region" description="Helical" evidence="8">
    <location>
        <begin position="16"/>
        <end position="36"/>
    </location>
</feature>
<evidence type="ECO:0000256" key="3">
    <source>
        <dbReference type="ARBA" id="ARBA00022676"/>
    </source>
</evidence>
<dbReference type="OrthoDB" id="2526284at2759"/>
<evidence type="ECO:0000256" key="7">
    <source>
        <dbReference type="ARBA" id="ARBA00023136"/>
    </source>
</evidence>
<keyword evidence="4 8" id="KW-0808">Transferase</keyword>
<name>A0A8C5DTD6_GOUWI</name>
<comment type="subcellular location">
    <subcellularLocation>
        <location evidence="1">Membrane</location>
        <topology evidence="1">Single-pass membrane protein</topology>
    </subcellularLocation>
</comment>
<keyword evidence="7 8" id="KW-0472">Membrane</keyword>
<dbReference type="RefSeq" id="XP_028321210.1">
    <property type="nucleotide sequence ID" value="XM_028465409.1"/>
</dbReference>
<dbReference type="EC" id="2.4.1.-" evidence="8"/>
<organism evidence="9 10">
    <name type="scientific">Gouania willdenowi</name>
    <name type="common">Blunt-snouted clingfish</name>
    <name type="synonym">Lepadogaster willdenowi</name>
    <dbReference type="NCBI Taxonomy" id="441366"/>
    <lineage>
        <taxon>Eukaryota</taxon>
        <taxon>Metazoa</taxon>
        <taxon>Chordata</taxon>
        <taxon>Craniata</taxon>
        <taxon>Vertebrata</taxon>
        <taxon>Euteleostomi</taxon>
        <taxon>Actinopterygii</taxon>
        <taxon>Neopterygii</taxon>
        <taxon>Teleostei</taxon>
        <taxon>Neoteleostei</taxon>
        <taxon>Acanthomorphata</taxon>
        <taxon>Ovalentaria</taxon>
        <taxon>Blenniimorphae</taxon>
        <taxon>Blenniiformes</taxon>
        <taxon>Gobiesocoidei</taxon>
        <taxon>Gobiesocidae</taxon>
        <taxon>Gobiesocinae</taxon>
        <taxon>Gouania</taxon>
    </lineage>
</organism>
<dbReference type="Pfam" id="PF01697">
    <property type="entry name" value="Glyco_transf_92"/>
    <property type="match status" value="1"/>
</dbReference>
<dbReference type="GeneID" id="114474848"/>
<evidence type="ECO:0000256" key="4">
    <source>
        <dbReference type="ARBA" id="ARBA00022679"/>
    </source>
</evidence>
<sequence length="472" mass="53553">MGCNKHRHLFHKKLKLLMPFSLCVTVLSLMLLRWSFRSDRNFQSGIHFYQTPSAASAEQNDIESTGMNVDTEKVSIMVVNGTKTLLISAFMEHRLKKKQIHVVAVALHSERSSYVCLLCCQSKLHVSEASLELQSNNFEFKYGTADIMCPLPSDCQSATRVAVMSVSEGIKQAGHEHCSDEGERGFLEVKNQQELLSSFPNNFVVCVSTMFDFTNVLQFVQTMEMLQLLGVNRVVIYKSSCSADMQLVLDYYTHKGLVEVIPWTLSKFLNVSRGWLPLHGPGDIHYFGQIPALNDCLYRYMYKSKWIAMHDLDELILPQSVDSWLELLPLLERNYGANHCFMFENNVFPINVALPPPVNGTHWTNVTGVNILRHLRHEPIIAETHYSNFKIIINPRAVTTPTVHGVLNPAGLCTWIDRKIARLYHTRAPKQPKLTPDKLIYDGRLLSYSARFVPAVSTALRESGLLPKDDAR</sequence>
<dbReference type="GO" id="GO:0016020">
    <property type="term" value="C:membrane"/>
    <property type="evidence" value="ECO:0007669"/>
    <property type="project" value="UniProtKB-SubCell"/>
</dbReference>
<gene>
    <name evidence="9" type="primary">LOC114474848</name>
</gene>
<dbReference type="Ensembl" id="ENSGWIT00000012720.1">
    <property type="protein sequence ID" value="ENSGWIP00000011414.1"/>
    <property type="gene ID" value="ENSGWIG00000006711.1"/>
</dbReference>
<dbReference type="GO" id="GO:0016757">
    <property type="term" value="F:glycosyltransferase activity"/>
    <property type="evidence" value="ECO:0007669"/>
    <property type="project" value="UniProtKB-UniRule"/>
</dbReference>
<evidence type="ECO:0000256" key="5">
    <source>
        <dbReference type="ARBA" id="ARBA00022692"/>
    </source>
</evidence>
<dbReference type="GO" id="GO:0005737">
    <property type="term" value="C:cytoplasm"/>
    <property type="evidence" value="ECO:0007669"/>
    <property type="project" value="TreeGrafter"/>
</dbReference>
<proteinExistence type="inferred from homology"/>
<dbReference type="PANTHER" id="PTHR21461:SF52">
    <property type="entry name" value="GLYCOSYLTRANSFERASE FAMILY 92 PROTEIN"/>
    <property type="match status" value="1"/>
</dbReference>
<keyword evidence="5 8" id="KW-0812">Transmembrane</keyword>
<evidence type="ECO:0000256" key="2">
    <source>
        <dbReference type="ARBA" id="ARBA00007647"/>
    </source>
</evidence>
<reference evidence="9" key="2">
    <citation type="submission" date="2025-08" db="UniProtKB">
        <authorList>
            <consortium name="Ensembl"/>
        </authorList>
    </citation>
    <scope>IDENTIFICATION</scope>
</reference>
<comment type="similarity">
    <text evidence="2 8">Belongs to the glycosyltransferase 92 family.</text>
</comment>
<dbReference type="PANTHER" id="PTHR21461">
    <property type="entry name" value="GLYCOSYLTRANSFERASE FAMILY 92 PROTEIN"/>
    <property type="match status" value="1"/>
</dbReference>
<accession>A0A8C5DTD6</accession>
<evidence type="ECO:0000256" key="8">
    <source>
        <dbReference type="RuleBase" id="RU366017"/>
    </source>
</evidence>
<evidence type="ECO:0000313" key="9">
    <source>
        <dbReference type="Ensembl" id="ENSGWIP00000011414.1"/>
    </source>
</evidence>
<evidence type="ECO:0000256" key="6">
    <source>
        <dbReference type="ARBA" id="ARBA00022989"/>
    </source>
</evidence>
<dbReference type="AlphaFoldDB" id="A0A8C5DTD6"/>
<dbReference type="Proteomes" id="UP000694680">
    <property type="component" value="Chromosome 13"/>
</dbReference>